<dbReference type="OrthoDB" id="5616024at2"/>
<organism evidence="1 2">
    <name type="scientific">Deferribacter autotrophicus</name>
    <dbReference type="NCBI Taxonomy" id="500465"/>
    <lineage>
        <taxon>Bacteria</taxon>
        <taxon>Pseudomonadati</taxon>
        <taxon>Deferribacterota</taxon>
        <taxon>Deferribacteres</taxon>
        <taxon>Deferribacterales</taxon>
        <taxon>Deferribacteraceae</taxon>
        <taxon>Deferribacter</taxon>
    </lineage>
</organism>
<protein>
    <submittedName>
        <fullName evidence="1">Competence protein ComFB</fullName>
    </submittedName>
</protein>
<dbReference type="RefSeq" id="WP_149266685.1">
    <property type="nucleotide sequence ID" value="NZ_VFJB01000006.1"/>
</dbReference>
<dbReference type="Proteomes" id="UP000322876">
    <property type="component" value="Unassembled WGS sequence"/>
</dbReference>
<sequence length="92" mass="10685">MAKINIYDVEKIKNINEKRVWDLLVQFYETHSEYCTCRDCILDVVSITLNTIPPHYQVSDDPAPAIKKISDEDILKTIKEAADRVAKYPHHI</sequence>
<gene>
    <name evidence="1" type="ORF">FHQ18_08190</name>
</gene>
<dbReference type="AlphaFoldDB" id="A0A5A8F4X8"/>
<proteinExistence type="predicted"/>
<evidence type="ECO:0000313" key="1">
    <source>
        <dbReference type="EMBL" id="KAA0257712.1"/>
    </source>
</evidence>
<accession>A0A5A8F4X8</accession>
<reference evidence="1 2" key="1">
    <citation type="submission" date="2019-06" db="EMBL/GenBank/DDBJ databases">
        <title>Genomic insights into carbon and energy metabolism of Deferribacter autotrophicus revealed new metabolic traits in the phylum Deferribacteres.</title>
        <authorList>
            <person name="Slobodkin A.I."/>
            <person name="Slobodkina G.B."/>
            <person name="Allioux M."/>
            <person name="Alain K."/>
            <person name="Jebbar M."/>
            <person name="Shadrin V."/>
            <person name="Kublanov I.V."/>
            <person name="Toshchakov S.V."/>
            <person name="Bonch-Osmolovskaya E.A."/>
        </authorList>
    </citation>
    <scope>NUCLEOTIDE SEQUENCE [LARGE SCALE GENOMIC DNA]</scope>
    <source>
        <strain evidence="1 2">SL50</strain>
    </source>
</reference>
<dbReference type="EMBL" id="VFJB01000006">
    <property type="protein sequence ID" value="KAA0257712.1"/>
    <property type="molecule type" value="Genomic_DNA"/>
</dbReference>
<dbReference type="Pfam" id="PF10719">
    <property type="entry name" value="ComFB"/>
    <property type="match status" value="1"/>
</dbReference>
<keyword evidence="2" id="KW-1185">Reference proteome</keyword>
<evidence type="ECO:0000313" key="2">
    <source>
        <dbReference type="Proteomes" id="UP000322876"/>
    </source>
</evidence>
<comment type="caution">
    <text evidence="1">The sequence shown here is derived from an EMBL/GenBank/DDBJ whole genome shotgun (WGS) entry which is preliminary data.</text>
</comment>
<dbReference type="InterPro" id="IPR019657">
    <property type="entry name" value="ComFB"/>
</dbReference>
<name>A0A5A8F4X8_9BACT</name>